<evidence type="ECO:0000259" key="10">
    <source>
        <dbReference type="Pfam" id="PF25036"/>
    </source>
</evidence>
<feature type="domain" description="VPS13-like middle region" evidence="9">
    <location>
        <begin position="1486"/>
        <end position="2033"/>
    </location>
</feature>
<feature type="compositionally biased region" description="Polar residues" evidence="7">
    <location>
        <begin position="236"/>
        <end position="245"/>
    </location>
</feature>
<evidence type="ECO:0000256" key="2">
    <source>
        <dbReference type="ARBA" id="ARBA00006545"/>
    </source>
</evidence>
<protein>
    <recommendedName>
        <fullName evidence="14">Vacuolar protein sorting-associated protein</fullName>
    </recommendedName>
</protein>
<dbReference type="GO" id="GO:0006869">
    <property type="term" value="P:lipid transport"/>
    <property type="evidence" value="ECO:0007669"/>
    <property type="project" value="UniProtKB-KW"/>
</dbReference>
<evidence type="ECO:0000256" key="6">
    <source>
        <dbReference type="SAM" id="Coils"/>
    </source>
</evidence>
<dbReference type="Pfam" id="PF25037">
    <property type="entry name" value="VPS13_C"/>
    <property type="match status" value="1"/>
</dbReference>
<feature type="region of interest" description="Disordered" evidence="7">
    <location>
        <begin position="915"/>
        <end position="935"/>
    </location>
</feature>
<evidence type="ECO:0000256" key="7">
    <source>
        <dbReference type="SAM" id="MobiDB-lite"/>
    </source>
</evidence>
<evidence type="ECO:0008006" key="14">
    <source>
        <dbReference type="Google" id="ProtNLM"/>
    </source>
</evidence>
<dbReference type="GeneID" id="10508982"/>
<proteinExistence type="inferred from homology"/>
<comment type="subcellular location">
    <subcellularLocation>
        <location evidence="1">Membrane</location>
        <topology evidence="1">Peripheral membrane protein</topology>
    </subcellularLocation>
</comment>
<gene>
    <name evidence="12" type="ORF">DICPUDRAFT_155606</name>
</gene>
<dbReference type="GO" id="GO:0006623">
    <property type="term" value="P:protein targeting to vacuole"/>
    <property type="evidence" value="ECO:0000318"/>
    <property type="project" value="GO_Central"/>
</dbReference>
<feature type="region of interest" description="Disordered" evidence="7">
    <location>
        <begin position="102"/>
        <end position="121"/>
    </location>
</feature>
<feature type="compositionally biased region" description="Acidic residues" evidence="7">
    <location>
        <begin position="2088"/>
        <end position="2100"/>
    </location>
</feature>
<name>F0ZUG0_DICPU</name>
<feature type="region of interest" description="Disordered" evidence="7">
    <location>
        <begin position="230"/>
        <end position="344"/>
    </location>
</feature>
<feature type="compositionally biased region" description="Polar residues" evidence="7">
    <location>
        <begin position="2101"/>
        <end position="2136"/>
    </location>
</feature>
<evidence type="ECO:0000313" key="12">
    <source>
        <dbReference type="EMBL" id="EGC32416.1"/>
    </source>
</evidence>
<evidence type="ECO:0000256" key="5">
    <source>
        <dbReference type="ARBA" id="ARBA00033718"/>
    </source>
</evidence>
<dbReference type="Proteomes" id="UP000001064">
    <property type="component" value="Unassembled WGS sequence"/>
</dbReference>
<dbReference type="InterPro" id="IPR056747">
    <property type="entry name" value="VPS13-like_M"/>
</dbReference>
<dbReference type="Pfam" id="PF25033">
    <property type="entry name" value="VPS13_M"/>
    <property type="match status" value="2"/>
</dbReference>
<feature type="region of interest" description="Disordered" evidence="7">
    <location>
        <begin position="1455"/>
        <end position="1477"/>
    </location>
</feature>
<dbReference type="RefSeq" id="XP_003291063.1">
    <property type="nucleotide sequence ID" value="XM_003291015.1"/>
</dbReference>
<evidence type="ECO:0000259" key="8">
    <source>
        <dbReference type="Pfam" id="PF12624"/>
    </source>
</evidence>
<feature type="compositionally biased region" description="Polar residues" evidence="7">
    <location>
        <begin position="3959"/>
        <end position="3970"/>
    </location>
</feature>
<dbReference type="PANTHER" id="PTHR16166">
    <property type="entry name" value="VACUOLAR PROTEIN SORTING-ASSOCIATED PROTEIN VPS13"/>
    <property type="match status" value="1"/>
</dbReference>
<dbReference type="InterPro" id="IPR026847">
    <property type="entry name" value="VPS13"/>
</dbReference>
<dbReference type="KEGG" id="dpp:DICPUDRAFT_155606"/>
<evidence type="ECO:0000256" key="4">
    <source>
        <dbReference type="ARBA" id="ARBA00023055"/>
    </source>
</evidence>
<feature type="compositionally biased region" description="Low complexity" evidence="7">
    <location>
        <begin position="3971"/>
        <end position="3980"/>
    </location>
</feature>
<evidence type="ECO:0000313" key="13">
    <source>
        <dbReference type="Proteomes" id="UP000001064"/>
    </source>
</evidence>
<dbReference type="GO" id="GO:0045053">
    <property type="term" value="P:protein retention in Golgi apparatus"/>
    <property type="evidence" value="ECO:0000318"/>
    <property type="project" value="GO_Central"/>
</dbReference>
<feature type="region of interest" description="Disordered" evidence="7">
    <location>
        <begin position="1781"/>
        <end position="1828"/>
    </location>
</feature>
<feature type="coiled-coil region" evidence="6">
    <location>
        <begin position="3785"/>
        <end position="3819"/>
    </location>
</feature>
<keyword evidence="3" id="KW-0813">Transport</keyword>
<organism evidence="12 13">
    <name type="scientific">Dictyostelium purpureum</name>
    <name type="common">Slime mold</name>
    <dbReference type="NCBI Taxonomy" id="5786"/>
    <lineage>
        <taxon>Eukaryota</taxon>
        <taxon>Amoebozoa</taxon>
        <taxon>Evosea</taxon>
        <taxon>Eumycetozoa</taxon>
        <taxon>Dictyostelia</taxon>
        <taxon>Dictyosteliales</taxon>
        <taxon>Dictyosteliaceae</taxon>
        <taxon>Dictyostelium</taxon>
    </lineage>
</organism>
<feature type="domain" description="VPS13-like middle region" evidence="9">
    <location>
        <begin position="2038"/>
        <end position="2307"/>
    </location>
</feature>
<dbReference type="InterPro" id="IPR056748">
    <property type="entry name" value="VPS13-like_C"/>
</dbReference>
<feature type="region of interest" description="Disordered" evidence="7">
    <location>
        <begin position="2071"/>
        <end position="2141"/>
    </location>
</feature>
<comment type="similarity">
    <text evidence="2">Belongs to the VPS13 family.</text>
</comment>
<dbReference type="OMA" id="YGKKMYF"/>
<keyword evidence="13" id="KW-1185">Reference proteome</keyword>
<evidence type="ECO:0000259" key="11">
    <source>
        <dbReference type="Pfam" id="PF25037"/>
    </source>
</evidence>
<evidence type="ECO:0000256" key="3">
    <source>
        <dbReference type="ARBA" id="ARBA00022448"/>
    </source>
</evidence>
<dbReference type="InParanoid" id="F0ZUG0"/>
<feature type="compositionally biased region" description="Low complexity" evidence="7">
    <location>
        <begin position="255"/>
        <end position="272"/>
    </location>
</feature>
<dbReference type="VEuPathDB" id="AmoebaDB:DICPUDRAFT_155606"/>
<evidence type="ECO:0000256" key="1">
    <source>
        <dbReference type="ARBA" id="ARBA00004170"/>
    </source>
</evidence>
<keyword evidence="4" id="KW-0445">Lipid transport</keyword>
<feature type="domain" description="Vacuolar protein sorting-associated protein 13 VPS13 adaptor binding" evidence="10">
    <location>
        <begin position="2426"/>
        <end position="2966"/>
    </location>
</feature>
<feature type="compositionally biased region" description="Low complexity" evidence="7">
    <location>
        <begin position="1805"/>
        <end position="1814"/>
    </location>
</feature>
<feature type="region of interest" description="Disordered" evidence="7">
    <location>
        <begin position="1274"/>
        <end position="1294"/>
    </location>
</feature>
<accession>F0ZUG0</accession>
<dbReference type="PANTHER" id="PTHR16166:SF111">
    <property type="entry name" value="INTERMEMBRANE LIPID TRANSFER PROTEIN VPS13E"/>
    <property type="match status" value="1"/>
</dbReference>
<comment type="function">
    <text evidence="5">Mediates the transfer of lipids between membranes at organelle contact sites.</text>
</comment>
<dbReference type="InterPro" id="IPR026854">
    <property type="entry name" value="VPS13_N"/>
</dbReference>
<dbReference type="Pfam" id="PF12624">
    <property type="entry name" value="VPS13_N"/>
    <property type="match status" value="1"/>
</dbReference>
<dbReference type="OrthoDB" id="428159at2759"/>
<reference evidence="13" key="1">
    <citation type="journal article" date="2011" name="Genome Biol.">
        <title>Comparative genomics of the social amoebae Dictyostelium discoideum and Dictyostelium purpureum.</title>
        <authorList>
            <consortium name="US DOE Joint Genome Institute (JGI-PGF)"/>
            <person name="Sucgang R."/>
            <person name="Kuo A."/>
            <person name="Tian X."/>
            <person name="Salerno W."/>
            <person name="Parikh A."/>
            <person name="Feasley C.L."/>
            <person name="Dalin E."/>
            <person name="Tu H."/>
            <person name="Huang E."/>
            <person name="Barry K."/>
            <person name="Lindquist E."/>
            <person name="Shapiro H."/>
            <person name="Bruce D."/>
            <person name="Schmutz J."/>
            <person name="Salamov A."/>
            <person name="Fey P."/>
            <person name="Gaudet P."/>
            <person name="Anjard C."/>
            <person name="Babu M.M."/>
            <person name="Basu S."/>
            <person name="Bushmanova Y."/>
            <person name="van der Wel H."/>
            <person name="Katoh-Kurasawa M."/>
            <person name="Dinh C."/>
            <person name="Coutinho P.M."/>
            <person name="Saito T."/>
            <person name="Elias M."/>
            <person name="Schaap P."/>
            <person name="Kay R.R."/>
            <person name="Henrissat B."/>
            <person name="Eichinger L."/>
            <person name="Rivero F."/>
            <person name="Putnam N.H."/>
            <person name="West C.M."/>
            <person name="Loomis W.F."/>
            <person name="Chisholm R.L."/>
            <person name="Shaulsky G."/>
            <person name="Strassmann J.E."/>
            <person name="Queller D.C."/>
            <person name="Kuspa A."/>
            <person name="Grigoriev I.V."/>
        </authorList>
    </citation>
    <scope>NUCLEOTIDE SEQUENCE [LARGE SCALE GENOMIC DNA]</scope>
    <source>
        <strain evidence="13">QSDP1</strain>
    </source>
</reference>
<keyword evidence="6" id="KW-0175">Coiled coil</keyword>
<feature type="domain" description="Intermembrane lipid transfer protein VPS13-like C-terminal" evidence="11">
    <location>
        <begin position="3481"/>
        <end position="3608"/>
    </location>
</feature>
<dbReference type="Pfam" id="PF25036">
    <property type="entry name" value="VPS13_VAB"/>
    <property type="match status" value="1"/>
</dbReference>
<dbReference type="eggNOG" id="KOG1809">
    <property type="taxonomic scope" value="Eukaryota"/>
</dbReference>
<feature type="compositionally biased region" description="Pro residues" evidence="7">
    <location>
        <begin position="3928"/>
        <end position="3937"/>
    </location>
</feature>
<dbReference type="EMBL" id="GL871194">
    <property type="protein sequence ID" value="EGC32416.1"/>
    <property type="molecule type" value="Genomic_DNA"/>
</dbReference>
<sequence length="4125" mass="474022">MVSKILPGILKKILGSYIEGLDKLSIPFWKGEIVLENLKFKKELFSSNEIPFQLLSGVIKRVVITIPWLHFLKDPIIVNIDGVFLLFGPKDIITTFGSYKSKKKAEGKDPNQPGNESEIKDDAFLKPNISKEDLKKIQSTIDEEQQKGITEGSDAESLKFKLMKKLLKCIKIQLNNLHICYQDDKTSPGEIFSVGVTLESFTFQNTDSQWVPLLSKNYYLQNNDINYDNDSHHNPFMSNPTSTSGTAGGAPLNPSVSSMSRSRSNSNLSTASGRRRDSIDLSSGIESEGLRRSVSGIPPLSINSSNINSDTNSISSTNTNTAESSSSHTNYTHNKQKQNQDEQPGQIVDQIITYKLASIFNFSIYWDSQFGKTRMVTPDDMDVLLMHSIPRQKAKIKHKYILQPISGFLKICLTEDSVESVNKEGVFTSIVNSFHISIGLKQIDFHLMDIQYRDMLNLLSFYQDWRRVLRYHKFRPNVPVIGNARRWWHFAFRSIISDFRSKRTELSWKEIEDSKKIRECYIKLYTEKYIKGKLNRLDQNLIEEIEKKVTYEDIILFRTIAERDLKVSNRKDLDQFTESAGWWLAGWLGFQHQNNKDSDKITLTNEELHFLERYLRVNLKKLAGKPHSSISINFFVNIKTLSACILDWRENHTVVQLANAEITEVNLQIEQAYNLKMKFSAQSLDIYDRCSPNTKFENIILEKSKFRGYSDNTDLDLEKKFIDISLILNPPEDTTDYFINLKLEPFYLINSKPFVDTMIPFFTHANQEALDRLKYSFIKKIKILQEYLIGELKHLIRNQKVADIKLDISVPGLVFPESYDREDTTMLVCNLGHLVFKTQPHNSEWDSMDFSEINEQDETDEIFVRYCQLLKDRIKWWNDNCPINKINEPIEKQSYVKNYVQQHRKAIEGGIEDSAKYPESDDIDETKAEQEGFDSTDTDWNKVSVNVNNAQFYDGIILTINEIYIKVCNFSEISNFEYLVSPFNFNIFLELCSRPYDLKLPQIKCKAELSTVNIQVEDKELYEIAKIVGKNGILEYFMDIDRKSSKELADMYEVIQVKKPKKKSFEIEFQLFSDTKSILNSRKRTKERLIRTTLLRFFFSSNSINLKLNYLDSCCLSMNIENIRCRSLVKFMQMNIEFDIASIEIKDSNSITPVLAIFPYHINTKSLNRSGIQNSTSSTTSSSNNNRNECLNKYPISISAKSISKNSLDYDYIDFILELNTQFIRVNFPKECIMALIAIIGTVATNTTNFYESKQSILTVEGSFYQGRIGQFDQTQQPKPQAHKKHHLSERLETNEFDPNDLKSKISINIPSFGLTLSSIENDLVSFHFEEISIDGIFQLPLVDCQLIVRDMKFIDYTSLDGPYPNMLITQKPHSSNNPGNPVVKMHLVSHADIKTQEWGYSRLINIQVGKIQITLLFQTINLIRLFVFDITQALKEYCPFLFKVMAIVEDDVKKENKKEKEKEKEEETGQYRHREPGEESPIIEIVKKKKNLTNLEIEIDNNVVILPKNNRSKSAIRCSVGKVILGLDQTDPTVDSVFVKIYGINMASKYEDHIDPIISDPVRMDIQFIHSFETSLKEKSVDVIIRMEKINLKLSQYQYNLIYNIYNQNINQSVVPGPPPSSTYTVERLNKLLDIRLEFKDFVELNLEDENTNDTRFFSMLINRPIIMCQVWNNGDSDFLIKTTHISVRDKNKLVVIPNGFQEMISITPYELDVPTKNIINQSINEVFFNILSMNIDGSGTRINITIEYLNIFFDLPWVSKLITFLSPIMDPDYINSMAATSSIQPPPPPPKQVNIQEPSETTSFSSGESSSQSRRRHSISAAQQQAQQQAQAQLNKDWKIFLNIEVVAKNANIMMGDLNSKSELVLLMNSSLSINSQFGSEGLMKIVLEYNCIKGLIGSRSKNPLTSVSNPSLSLLTSSNRDLGAQKNTTHYLWRDLKKSSKLFLETFKTNVQICMVPEGNQFYFCELNDLTLVFSGKSYRYLLDIYECLSNIIYSSSKSKDITNENIEIKNSRSQSISSDLPIPINIRHSGSSLKTNHINTNEKNKNQFYQIKTRSVEMLRAHQSRISEKYENTFSPKPIREYDSENEFEQSSDEETNSSLSTAPLSAPQSRNNKPQSNNLNIKNENQGSSGKQRNEYENDIKKNNGTITKIQFSQIAISIKNLNIIIMDDLSKHKMNTPIFNTKLTYGFLKAVLKTTRIEVEFDSVIQMNYFNNRIAYWEPFIEPWLFKSMMTLGKELSIDLFSTDLLNINFTIPLMDNISLFLRTYSKEFGYPFTLICAPQDDKKASHKNPHNRHSLIGQIKRIKEKNNTKTSYSPFFVRNRTGSRLRYRLETEDGKPVMGVNYKTEGPVRVINIENYGLFFELDSGDCTPIKFLPDVQINLETFSQLVLAVELLGVEKSISIPLDKIKVYDYQVYLDSTTETKLFANVGIKRGTKLITIQFPIVLKNTTSFPIDIATVTSGFGDTQMPNYTTTIQVGQARAPLPINRMKNVLIKFKPSGDQYKWSTETLDINNIIDGEDKYSCILKNGEKIYYIKGFVFHKNECAIIKLCHMLKVKNLLPYPIQFKLRTPIENIPLLKRESQATVQDLEKTQVYEIPLLDKFKIQVRIANKDGSFDNCEWSEVKSIVEKEDNHQISVITISDSNNLKVDFLHLNIEFISYKGEKKIVFYNQYWIYNKSALNIFCKKSYHSKDYTESQTNFNHFSELTKPNEPIIVPAENWYSYQLEKESPILYSFKRLKDMENSLRIRVGSSNWSHKFSIAAIGDRGDIVVSTVEKKQTRHYHLGLSVDLAPNLKTKVVVFTPRFVFHNLFSHTILIQQCGPNTESTLIRIAPSQSVPFYYFVDNRDSESKQKTLRFKLDYSEFDWSPPFSIQTFSDFTFQVYNNSEKEPEIHCTPYIRIKTCLEVATVLVIISELKDSPYRIMNNTNYQINVSQKKVGKSISVEPHHSLPYCWDLPLEEHELEVTVNVSDTQTEKATYKVDKIKTFKPMEFNDNSRPEGAITIKATVEADESTRVLTLNDKIGLQISKYEEENLRQSFRIHLTGIGISIINSNPTELLYVSIHDVLCEYFISNFLQKLEMKLTNIQVDNQLSKITPYSHPVLLFAENLLPNQPFLQVRIVRSMKMKNIDYYHHVSLKMQELNIKVEEKFLYVLLEFFNSLDFSFWTGNKKTKSTLHNMDMLTPMYADDIGEGFIDEMISRALPSIYGKKMYFESLDIEPISMFLTFDLSNKSGSITSLEQAPMVRAFRRIGFVIVSFQHAHIFLNGFSLSHAFGSNEELLAPIFNHYFSETLSEVYKILGAFNLFGNPVGLVKNFGIGFKEFFVGMGKGVVGNSFASSFSQGSKSLAKHSVYGLFDSGAKFTSSAGKALSTMSMDQRFILERQYIIGESPNNFMQGLILGGRAAKTAVYRGFSGFVRLPYEGGKEQGAKGVFKGIGKGTAGLVLKPVAAGFDFVSKVSEGIKNSTQLNIERKRIRFPRPLFSDSPLETYDSAESYGNFLFLTYIITTGKLRRISADQINLPLMEVVSKDEKYISHLIYKNKRTLLFTNKRIIYFYDTDGFRTKFDVKYKRIVGIIEKSDHIDIEIDKKHKLSFLYKEKNKKVDYSIKCNGDERNYIFQQIEEHCKIYKQSDGIVFRSLASKPPIPPPPPPPQALLAYNDPYQQLAYQQPVQYFNKNTNNINNVQSSKSIQPIIFTNNNHDPMKSNPILENLLAQAPNKNIDIPIWISQGYNPPQPPTTMIPPRFRDPNLYSAPYNSGYVYSTLPSSQTLSPNDQLIINQNEQDNISIQQQHLQQKQEQLQKQQQNLQQQQQLSIEYPSPSTCNTPHPHPPMLNCEPYYNDNFSNTGDIGTKGNIGTGTNRFKDTPSNLKSNFSRAVSSRDLSSAQVSSSVRKLKTPHHYTVRFDPTQINPEDYNLHNVNTKPPPTTPSEPPQYLHSQYSHPHLHPHQMLQQTPGTNYDQKTPYTSTTTTTTTSIERPPLQQQFSSNSIIETPNYRRQRLKQQQQQQQQVQQYQTPNNISLTPSGDFNYNDKFDLAINTIIQIQKIQSQQMCQLQKNQNEILQKLLFQQQQNTEFDNLKNQQEQIQNIISQYHPLSPSKANLLNKIQENENQSTGGASD</sequence>
<feature type="compositionally biased region" description="Basic and acidic residues" evidence="7">
    <location>
        <begin position="915"/>
        <end position="930"/>
    </location>
</feature>
<feature type="compositionally biased region" description="Polar residues" evidence="7">
    <location>
        <begin position="1795"/>
        <end position="1804"/>
    </location>
</feature>
<feature type="region of interest" description="Disordered" evidence="7">
    <location>
        <begin position="3910"/>
        <end position="3993"/>
    </location>
</feature>
<feature type="compositionally biased region" description="Low complexity" evidence="7">
    <location>
        <begin position="301"/>
        <end position="330"/>
    </location>
</feature>
<dbReference type="InterPro" id="IPR009543">
    <property type="entry name" value="VPS13_VAB"/>
</dbReference>
<evidence type="ECO:0000259" key="9">
    <source>
        <dbReference type="Pfam" id="PF25033"/>
    </source>
</evidence>
<dbReference type="GO" id="GO:0016020">
    <property type="term" value="C:membrane"/>
    <property type="evidence" value="ECO:0007669"/>
    <property type="project" value="UniProtKB-SubCell"/>
</dbReference>
<feature type="domain" description="Chorein N-terminal" evidence="8">
    <location>
        <begin position="1"/>
        <end position="1465"/>
    </location>
</feature>